<gene>
    <name evidence="2" type="ORF">RUM44_012026</name>
</gene>
<evidence type="ECO:0008006" key="4">
    <source>
        <dbReference type="Google" id="ProtNLM"/>
    </source>
</evidence>
<dbReference type="EMBL" id="JAWJWF010000001">
    <property type="protein sequence ID" value="KAK6640339.1"/>
    <property type="molecule type" value="Genomic_DNA"/>
</dbReference>
<feature type="region of interest" description="Disordered" evidence="1">
    <location>
        <begin position="457"/>
        <end position="986"/>
    </location>
</feature>
<evidence type="ECO:0000313" key="2">
    <source>
        <dbReference type="EMBL" id="KAK6640339.1"/>
    </source>
</evidence>
<feature type="compositionally biased region" description="Polar residues" evidence="1">
    <location>
        <begin position="490"/>
        <end position="499"/>
    </location>
</feature>
<dbReference type="Proteomes" id="UP001359485">
    <property type="component" value="Unassembled WGS sequence"/>
</dbReference>
<feature type="compositionally biased region" description="Basic residues" evidence="1">
    <location>
        <begin position="469"/>
        <end position="478"/>
    </location>
</feature>
<proteinExistence type="predicted"/>
<feature type="compositionally biased region" description="Basic and acidic residues" evidence="1">
    <location>
        <begin position="657"/>
        <end position="693"/>
    </location>
</feature>
<feature type="region of interest" description="Disordered" evidence="1">
    <location>
        <begin position="192"/>
        <end position="213"/>
    </location>
</feature>
<feature type="compositionally biased region" description="Basic and acidic residues" evidence="1">
    <location>
        <begin position="553"/>
        <end position="648"/>
    </location>
</feature>
<sequence>MTVLNDFFNILLQDTYKLFVTSKKSKDPRDSGISKSPFKPAHVKLLSQTPDDSPALVEAAQKFRAPKGIITKVCRVDEKHSTFPAPRTNTHFEPIPMSESPNSLIGEHDKKKLPTVRRETVAEFNSGLPDSEYSAENVSRKVYDFLEIDEPDRLSPRDNTKFDSRASPIPREEIIKPDSPRFEYYEEIKYKDPGAFGESPEDEELNDPNRYPRDKKFHNEKIGDIKNQPLQSTTHRYIIKGVTDPQKIKQYKYVRLPSNDELEQHEEEVREPFHCQPASRTQVRTIIRRRIIQKVVTINGVQTVTNEVVEEPVEQINSTFQESEIDEAEKEASEQHIFRIRDVHSPTQEQKFILSGIQVEGSKPHEEPLSPSVIKSNLRPEAIEFTPRTFISQTKDTTHLDGPPTLLHTNKEPKKYGFIPRETIMDDDINYQVEPQSEKPLPPNKTTLTQEATFKDIIKVQPESPTNQKHQRRKKKKRREEDDTKENDTSDSSSPENIQTKTTKTTIKLFQQPDGNQTYYITPTQTSKNTTFSQQQTPTSNTTTTKEITYELIDGKKQKPGKPGKETTPGRDVDEPIKIITVEERITREPKDKRRDEPKAPKKPDEVEPLSKPKDDQKAPKKPEELEPKGKPKDDQKAPKKPDEKPGRDVPTGVPEPKTRKSPEDDKPKDSRIFLEFERTHTDRIEPSKEEPRGGYTVTTKEITYEIIDGKKQKPRKPGKETTPGRDVDEPTKIITVEERITRETKDKPKDEPKAPKKPEEVEPKGKPKDDQKAPKKPDEKPKKDVPTSVPEPKTRKSPEDDKPKDSRIFLEFERTHTDRIEPSKEEPRGGYTVTTKEITYEIIDGKKQKPRKPGKETTPGRDVDEPTKIITVEERITRETKDKPKDEPKAPKKPEEVEPKRKPKDDQKAPRKPEELEPIGKPNDEPMAPKKPEEGEPKGKPKDYHKAPKKPEEVEPKSKPKDDQKAPKKPEEVEPKGKPRMAHGS</sequence>
<evidence type="ECO:0000313" key="3">
    <source>
        <dbReference type="Proteomes" id="UP001359485"/>
    </source>
</evidence>
<feature type="compositionally biased region" description="Basic and acidic residues" evidence="1">
    <location>
        <begin position="923"/>
        <end position="978"/>
    </location>
</feature>
<keyword evidence="3" id="KW-1185">Reference proteome</keyword>
<organism evidence="2 3">
    <name type="scientific">Polyplax serrata</name>
    <name type="common">Common mouse louse</name>
    <dbReference type="NCBI Taxonomy" id="468196"/>
    <lineage>
        <taxon>Eukaryota</taxon>
        <taxon>Metazoa</taxon>
        <taxon>Ecdysozoa</taxon>
        <taxon>Arthropoda</taxon>
        <taxon>Hexapoda</taxon>
        <taxon>Insecta</taxon>
        <taxon>Pterygota</taxon>
        <taxon>Neoptera</taxon>
        <taxon>Paraneoptera</taxon>
        <taxon>Psocodea</taxon>
        <taxon>Troctomorpha</taxon>
        <taxon>Phthiraptera</taxon>
        <taxon>Anoplura</taxon>
        <taxon>Polyplacidae</taxon>
        <taxon>Polyplax</taxon>
    </lineage>
</organism>
<reference evidence="2 3" key="1">
    <citation type="submission" date="2023-09" db="EMBL/GenBank/DDBJ databases">
        <title>Genomes of two closely related lineages of the louse Polyplax serrata with different host specificities.</title>
        <authorList>
            <person name="Martinu J."/>
            <person name="Tarabai H."/>
            <person name="Stefka J."/>
            <person name="Hypsa V."/>
        </authorList>
    </citation>
    <scope>NUCLEOTIDE SEQUENCE [LARGE SCALE GENOMIC DNA]</scope>
    <source>
        <strain evidence="2">98ZLc_SE</strain>
    </source>
</reference>
<feature type="compositionally biased region" description="Basic and acidic residues" evidence="1">
    <location>
        <begin position="844"/>
        <end position="916"/>
    </location>
</feature>
<evidence type="ECO:0000256" key="1">
    <source>
        <dbReference type="SAM" id="MobiDB-lite"/>
    </source>
</evidence>
<feature type="region of interest" description="Disordered" evidence="1">
    <location>
        <begin position="394"/>
        <end position="418"/>
    </location>
</feature>
<comment type="caution">
    <text evidence="2">The sequence shown here is derived from an EMBL/GenBank/DDBJ whole genome shotgun (WGS) entry which is preliminary data.</text>
</comment>
<accession>A0ABR1BC13</accession>
<feature type="compositionally biased region" description="Basic and acidic residues" evidence="1">
    <location>
        <begin position="479"/>
        <end position="488"/>
    </location>
</feature>
<feature type="compositionally biased region" description="Polar residues" evidence="1">
    <location>
        <begin position="513"/>
        <end position="528"/>
    </location>
</feature>
<feature type="region of interest" description="Disordered" evidence="1">
    <location>
        <begin position="81"/>
        <end position="107"/>
    </location>
</feature>
<name>A0ABR1BC13_POLSC</name>
<protein>
    <recommendedName>
        <fullName evidence="4">Titin-like</fullName>
    </recommendedName>
</protein>
<feature type="compositionally biased region" description="Basic and acidic residues" evidence="1">
    <location>
        <begin position="793"/>
        <end position="829"/>
    </location>
</feature>
<feature type="compositionally biased region" description="Low complexity" evidence="1">
    <location>
        <begin position="529"/>
        <end position="545"/>
    </location>
</feature>
<feature type="compositionally biased region" description="Basic and acidic residues" evidence="1">
    <location>
        <begin position="708"/>
        <end position="786"/>
    </location>
</feature>